<protein>
    <submittedName>
        <fullName evidence="1">29011_t:CDS:1</fullName>
    </submittedName>
</protein>
<evidence type="ECO:0000313" key="1">
    <source>
        <dbReference type="EMBL" id="CAG8744108.1"/>
    </source>
</evidence>
<proteinExistence type="predicted"/>
<organism evidence="1 2">
    <name type="scientific">Gigaspora margarita</name>
    <dbReference type="NCBI Taxonomy" id="4874"/>
    <lineage>
        <taxon>Eukaryota</taxon>
        <taxon>Fungi</taxon>
        <taxon>Fungi incertae sedis</taxon>
        <taxon>Mucoromycota</taxon>
        <taxon>Glomeromycotina</taxon>
        <taxon>Glomeromycetes</taxon>
        <taxon>Diversisporales</taxon>
        <taxon>Gigasporaceae</taxon>
        <taxon>Gigaspora</taxon>
    </lineage>
</organism>
<gene>
    <name evidence="1" type="ORF">GMARGA_LOCUS15684</name>
</gene>
<comment type="caution">
    <text evidence="1">The sequence shown here is derived from an EMBL/GenBank/DDBJ whole genome shotgun (WGS) entry which is preliminary data.</text>
</comment>
<sequence>MYNCQDLAIPFIGGSTFFLPIKCPATSLPVVAITKGVAASPVAMIQAAHRLNKMPK</sequence>
<reference evidence="1 2" key="1">
    <citation type="submission" date="2021-06" db="EMBL/GenBank/DDBJ databases">
        <authorList>
            <person name="Kallberg Y."/>
            <person name="Tangrot J."/>
            <person name="Rosling A."/>
        </authorList>
    </citation>
    <scope>NUCLEOTIDE SEQUENCE [LARGE SCALE GENOMIC DNA]</scope>
    <source>
        <strain evidence="1 2">120-4 pot B 10/14</strain>
    </source>
</reference>
<name>A0ABN7V8I5_GIGMA</name>
<dbReference type="EMBL" id="CAJVQB010010955">
    <property type="protein sequence ID" value="CAG8744108.1"/>
    <property type="molecule type" value="Genomic_DNA"/>
</dbReference>
<accession>A0ABN7V8I5</accession>
<keyword evidence="2" id="KW-1185">Reference proteome</keyword>
<dbReference type="Proteomes" id="UP000789901">
    <property type="component" value="Unassembled WGS sequence"/>
</dbReference>
<evidence type="ECO:0000313" key="2">
    <source>
        <dbReference type="Proteomes" id="UP000789901"/>
    </source>
</evidence>